<dbReference type="PANTHER" id="PTHR47784">
    <property type="entry name" value="STEROL UPTAKE CONTROL PROTEIN 2"/>
    <property type="match status" value="1"/>
</dbReference>
<sequence>MELRAPRVGHKKSRNGCAQCKRRHVKCDEERPCSNCVRHGVACSLAGGPHVTRDDARPKQASTTPSVSGRSRGGSQENVTQSSLPASSAGPSGATTTSTVPYRPDPRLYRSGSPFESLSGRLGRNLQVYDHDWMLDLQLLHHYLENTQQIITENYEMTQIWHEQAPRIAFRSEDVMHALLGFSALHKAHLELSNSSVLQASAVQHMNRALVLFRQERGVATSDNADARFVFTWLVALFAYAIPPTAPPVDAMTELFMLAKGIDTVLSETWFWVVQGPFASILARGFQVTTQTPSSGSFRLILPNLSNVGIHNLDVMFNVEPINSDTRQVLLSVLAELQQIYESLLRENSQSSLATIICFPRQHASEYADLIKARAPSALVLLAYYTVLLDLCDTRWWMHGWATRVLQDLSDTLDFKWQHWIQYPVETVLLRNKPPLLAVLPQEQVT</sequence>
<name>A0A9P4Q7M1_9PEZI</name>
<feature type="domain" description="Zn(2)-C6 fungal-type" evidence="3">
    <location>
        <begin position="16"/>
        <end position="45"/>
    </location>
</feature>
<feature type="compositionally biased region" description="Low complexity" evidence="2">
    <location>
        <begin position="82"/>
        <end position="99"/>
    </location>
</feature>
<dbReference type="Proteomes" id="UP000799441">
    <property type="component" value="Unassembled WGS sequence"/>
</dbReference>
<evidence type="ECO:0000259" key="3">
    <source>
        <dbReference type="PROSITE" id="PS50048"/>
    </source>
</evidence>
<dbReference type="InterPro" id="IPR036864">
    <property type="entry name" value="Zn2-C6_fun-type_DNA-bd_sf"/>
</dbReference>
<accession>A0A9P4Q7M1</accession>
<dbReference type="AlphaFoldDB" id="A0A9P4Q7M1"/>
<dbReference type="EMBL" id="MU003796">
    <property type="protein sequence ID" value="KAF2720743.1"/>
    <property type="molecule type" value="Genomic_DNA"/>
</dbReference>
<dbReference type="PROSITE" id="PS50048">
    <property type="entry name" value="ZN2_CY6_FUNGAL_2"/>
    <property type="match status" value="1"/>
</dbReference>
<feature type="compositionally biased region" description="Polar residues" evidence="2">
    <location>
        <begin position="60"/>
        <end position="81"/>
    </location>
</feature>
<dbReference type="InterPro" id="IPR053157">
    <property type="entry name" value="Sterol_Uptake_Regulator"/>
</dbReference>
<protein>
    <recommendedName>
        <fullName evidence="3">Zn(2)-C6 fungal-type domain-containing protein</fullName>
    </recommendedName>
</protein>
<dbReference type="InterPro" id="IPR021858">
    <property type="entry name" value="Fun_TF"/>
</dbReference>
<comment type="caution">
    <text evidence="4">The sequence shown here is derived from an EMBL/GenBank/DDBJ whole genome shotgun (WGS) entry which is preliminary data.</text>
</comment>
<dbReference type="CDD" id="cd00067">
    <property type="entry name" value="GAL4"/>
    <property type="match status" value="1"/>
</dbReference>
<reference evidence="4" key="1">
    <citation type="journal article" date="2020" name="Stud. Mycol.">
        <title>101 Dothideomycetes genomes: a test case for predicting lifestyles and emergence of pathogens.</title>
        <authorList>
            <person name="Haridas S."/>
            <person name="Albert R."/>
            <person name="Binder M."/>
            <person name="Bloem J."/>
            <person name="Labutti K."/>
            <person name="Salamov A."/>
            <person name="Andreopoulos B."/>
            <person name="Baker S."/>
            <person name="Barry K."/>
            <person name="Bills G."/>
            <person name="Bluhm B."/>
            <person name="Cannon C."/>
            <person name="Castanera R."/>
            <person name="Culley D."/>
            <person name="Daum C."/>
            <person name="Ezra D."/>
            <person name="Gonzalez J."/>
            <person name="Henrissat B."/>
            <person name="Kuo A."/>
            <person name="Liang C."/>
            <person name="Lipzen A."/>
            <person name="Lutzoni F."/>
            <person name="Magnuson J."/>
            <person name="Mondo S."/>
            <person name="Nolan M."/>
            <person name="Ohm R."/>
            <person name="Pangilinan J."/>
            <person name="Park H.-J."/>
            <person name="Ramirez L."/>
            <person name="Alfaro M."/>
            <person name="Sun H."/>
            <person name="Tritt A."/>
            <person name="Yoshinaga Y."/>
            <person name="Zwiers L.-H."/>
            <person name="Turgeon B."/>
            <person name="Goodwin S."/>
            <person name="Spatafora J."/>
            <person name="Crous P."/>
            <person name="Grigoriev I."/>
        </authorList>
    </citation>
    <scope>NUCLEOTIDE SEQUENCE</scope>
    <source>
        <strain evidence="4">CBS 116435</strain>
    </source>
</reference>
<dbReference type="GO" id="GO:0001228">
    <property type="term" value="F:DNA-binding transcription activator activity, RNA polymerase II-specific"/>
    <property type="evidence" value="ECO:0007669"/>
    <property type="project" value="TreeGrafter"/>
</dbReference>
<organism evidence="4 5">
    <name type="scientific">Polychaeton citri CBS 116435</name>
    <dbReference type="NCBI Taxonomy" id="1314669"/>
    <lineage>
        <taxon>Eukaryota</taxon>
        <taxon>Fungi</taxon>
        <taxon>Dikarya</taxon>
        <taxon>Ascomycota</taxon>
        <taxon>Pezizomycotina</taxon>
        <taxon>Dothideomycetes</taxon>
        <taxon>Dothideomycetidae</taxon>
        <taxon>Capnodiales</taxon>
        <taxon>Capnodiaceae</taxon>
        <taxon>Polychaeton</taxon>
    </lineage>
</organism>
<dbReference type="Pfam" id="PF11951">
    <property type="entry name" value="Fungal_trans_2"/>
    <property type="match status" value="1"/>
</dbReference>
<evidence type="ECO:0000256" key="1">
    <source>
        <dbReference type="ARBA" id="ARBA00023242"/>
    </source>
</evidence>
<evidence type="ECO:0000313" key="4">
    <source>
        <dbReference type="EMBL" id="KAF2720743.1"/>
    </source>
</evidence>
<evidence type="ECO:0000313" key="5">
    <source>
        <dbReference type="Proteomes" id="UP000799441"/>
    </source>
</evidence>
<dbReference type="Gene3D" id="4.10.240.10">
    <property type="entry name" value="Zn(2)-C6 fungal-type DNA-binding domain"/>
    <property type="match status" value="1"/>
</dbReference>
<dbReference type="Pfam" id="PF00172">
    <property type="entry name" value="Zn_clus"/>
    <property type="match status" value="1"/>
</dbReference>
<proteinExistence type="predicted"/>
<dbReference type="PROSITE" id="PS00463">
    <property type="entry name" value="ZN2_CY6_FUNGAL_1"/>
    <property type="match status" value="1"/>
</dbReference>
<dbReference type="OrthoDB" id="3546279at2759"/>
<dbReference type="GO" id="GO:0008270">
    <property type="term" value="F:zinc ion binding"/>
    <property type="evidence" value="ECO:0007669"/>
    <property type="project" value="InterPro"/>
</dbReference>
<keyword evidence="1" id="KW-0539">Nucleus</keyword>
<dbReference type="InterPro" id="IPR001138">
    <property type="entry name" value="Zn2Cys6_DnaBD"/>
</dbReference>
<evidence type="ECO:0000256" key="2">
    <source>
        <dbReference type="SAM" id="MobiDB-lite"/>
    </source>
</evidence>
<keyword evidence="5" id="KW-1185">Reference proteome</keyword>
<gene>
    <name evidence="4" type="ORF">K431DRAFT_225848</name>
</gene>
<dbReference type="PANTHER" id="PTHR47784:SF5">
    <property type="entry name" value="STEROL UPTAKE CONTROL PROTEIN 2"/>
    <property type="match status" value="1"/>
</dbReference>
<feature type="region of interest" description="Disordered" evidence="2">
    <location>
        <begin position="48"/>
        <end position="114"/>
    </location>
</feature>
<dbReference type="SUPFAM" id="SSF57701">
    <property type="entry name" value="Zn2/Cys6 DNA-binding domain"/>
    <property type="match status" value="1"/>
</dbReference>
<dbReference type="SMART" id="SM00066">
    <property type="entry name" value="GAL4"/>
    <property type="match status" value="1"/>
</dbReference>